<reference evidence="3 4" key="1">
    <citation type="submission" date="2018-07" db="EMBL/GenBank/DDBJ databases">
        <title>Chitinophaga K2CV101002-2 sp. nov., isolated from a monsoon evergreen broad-leaved forest soil.</title>
        <authorList>
            <person name="Lv Y."/>
        </authorList>
    </citation>
    <scope>NUCLEOTIDE SEQUENCE [LARGE SCALE GENOMIC DNA]</scope>
    <source>
        <strain evidence="3 4">GDMCC 1.1288</strain>
    </source>
</reference>
<evidence type="ECO:0000313" key="3">
    <source>
        <dbReference type="EMBL" id="RFS24740.1"/>
    </source>
</evidence>
<evidence type="ECO:0000256" key="1">
    <source>
        <dbReference type="ARBA" id="ARBA00022898"/>
    </source>
</evidence>
<dbReference type="GO" id="GO:0008483">
    <property type="term" value="F:transaminase activity"/>
    <property type="evidence" value="ECO:0007669"/>
    <property type="project" value="UniProtKB-KW"/>
</dbReference>
<keyword evidence="4" id="KW-1185">Reference proteome</keyword>
<dbReference type="InterPro" id="IPR015424">
    <property type="entry name" value="PyrdxlP-dep_Trfase"/>
</dbReference>
<keyword evidence="1" id="KW-0663">Pyridoxal phosphate</keyword>
<dbReference type="InterPro" id="IPR015421">
    <property type="entry name" value="PyrdxlP-dep_Trfase_major"/>
</dbReference>
<dbReference type="SUPFAM" id="SSF53383">
    <property type="entry name" value="PLP-dependent transferases"/>
    <property type="match status" value="1"/>
</dbReference>
<dbReference type="InterPro" id="IPR015422">
    <property type="entry name" value="PyrdxlP-dep_Trfase_small"/>
</dbReference>
<dbReference type="OrthoDB" id="513408at2"/>
<dbReference type="Gene3D" id="3.90.1150.10">
    <property type="entry name" value="Aspartate Aminotransferase, domain 1"/>
    <property type="match status" value="1"/>
</dbReference>
<dbReference type="Pfam" id="PF00266">
    <property type="entry name" value="Aminotran_5"/>
    <property type="match status" value="1"/>
</dbReference>
<keyword evidence="3" id="KW-0808">Transferase</keyword>
<evidence type="ECO:0000313" key="4">
    <source>
        <dbReference type="Proteomes" id="UP000260644"/>
    </source>
</evidence>
<dbReference type="EMBL" id="QPMM01000002">
    <property type="protein sequence ID" value="RFS24740.1"/>
    <property type="molecule type" value="Genomic_DNA"/>
</dbReference>
<feature type="domain" description="Aminotransferase class V" evidence="2">
    <location>
        <begin position="19"/>
        <end position="380"/>
    </location>
</feature>
<gene>
    <name evidence="3" type="ORF">DVR12_05960</name>
</gene>
<dbReference type="Proteomes" id="UP000260644">
    <property type="component" value="Unassembled WGS sequence"/>
</dbReference>
<keyword evidence="3" id="KW-0032">Aminotransferase</keyword>
<evidence type="ECO:0000259" key="2">
    <source>
        <dbReference type="Pfam" id="PF00266"/>
    </source>
</evidence>
<dbReference type="PANTHER" id="PTHR43586:SF24">
    <property type="entry name" value="BLR4730 PROTEIN"/>
    <property type="match status" value="1"/>
</dbReference>
<dbReference type="RefSeq" id="WP_116974613.1">
    <property type="nucleotide sequence ID" value="NZ_QPMM01000002.1"/>
</dbReference>
<proteinExistence type="predicted"/>
<dbReference type="PANTHER" id="PTHR43586">
    <property type="entry name" value="CYSTEINE DESULFURASE"/>
    <property type="match status" value="1"/>
</dbReference>
<dbReference type="AlphaFoldDB" id="A0A3E1YDQ9"/>
<name>A0A3E1YDQ9_9BACT</name>
<dbReference type="InterPro" id="IPR000192">
    <property type="entry name" value="Aminotrans_V_dom"/>
</dbReference>
<dbReference type="Gene3D" id="3.40.640.10">
    <property type="entry name" value="Type I PLP-dependent aspartate aminotransferase-like (Major domain)"/>
    <property type="match status" value="1"/>
</dbReference>
<accession>A0A3E1YDQ9</accession>
<sequence>MDIKALRNETPGCKHVNHLNNAGAALMPQPVIDAVQNYFLEEANYGGYETAAKHEREVEQFYEASARLLGCKPTNIAFTTNATDSYDKALSALEFKEGDVVLLSKNDYPSNFISLLSIQKRIGIKLVEINNTDTGEIDLEDLEAKIKQYHPRLLSITHIPTSSGLVQPVNEIGNIVKNYDLLYLLDACQSIGQMEVDALSTQADFISGTFRKFLRGPRGSGILYASDKALTQGLSPLYLDMRGADWINEQHYKTRDDARRFELWEFSYANILGSKVAIEYALKLGMQNIWERNQHLTALLKTELAAAGMTLQDRGKVQSSIVTFTMPVKTTGEKVKKYLNDKGINVNFTSKSVAIIDFEEKGIDWAVRVSPHYYNTEEEIFSLVEALKEFI</sequence>
<comment type="caution">
    <text evidence="3">The sequence shown here is derived from an EMBL/GenBank/DDBJ whole genome shotgun (WGS) entry which is preliminary data.</text>
</comment>
<protein>
    <submittedName>
        <fullName evidence="3">Aminotransferase class V-fold PLP-dependent enzyme</fullName>
    </submittedName>
</protein>
<organism evidence="3 4">
    <name type="scientific">Chitinophaga silvatica</name>
    <dbReference type="NCBI Taxonomy" id="2282649"/>
    <lineage>
        <taxon>Bacteria</taxon>
        <taxon>Pseudomonadati</taxon>
        <taxon>Bacteroidota</taxon>
        <taxon>Chitinophagia</taxon>
        <taxon>Chitinophagales</taxon>
        <taxon>Chitinophagaceae</taxon>
        <taxon>Chitinophaga</taxon>
    </lineage>
</organism>